<dbReference type="EMBL" id="JARJCW010000014">
    <property type="protein sequence ID" value="KAJ7217337.1"/>
    <property type="molecule type" value="Genomic_DNA"/>
</dbReference>
<evidence type="ECO:0008006" key="3">
    <source>
        <dbReference type="Google" id="ProtNLM"/>
    </source>
</evidence>
<proteinExistence type="predicted"/>
<evidence type="ECO:0000313" key="1">
    <source>
        <dbReference type="EMBL" id="KAJ7217337.1"/>
    </source>
</evidence>
<evidence type="ECO:0000313" key="2">
    <source>
        <dbReference type="Proteomes" id="UP001219525"/>
    </source>
</evidence>
<gene>
    <name evidence="1" type="ORF">GGX14DRAFT_358318</name>
</gene>
<accession>A0AAD6VMF0</accession>
<dbReference type="AlphaFoldDB" id="A0AAD6VMF0"/>
<sequence length="174" mass="19461">YPVTEFNANPSANLSSEFYRTATILRDIVMVCMAMRYSEAIAANGNDVYHYDWNQTILAPRIEAFNNVSGLGVIHTSEFAPFRPNPGDWALETRGTRLWSTFASLGRPGLVEKNTFQRFDVALRRPGRSFVAGGPNVGFYAIDGPKSTAVVARQRLRERCGFLNSDEVIAQMEF</sequence>
<dbReference type="InterPro" id="IPR029058">
    <property type="entry name" value="AB_hydrolase_fold"/>
</dbReference>
<feature type="non-terminal residue" evidence="1">
    <location>
        <position position="174"/>
    </location>
</feature>
<organism evidence="1 2">
    <name type="scientific">Mycena pura</name>
    <dbReference type="NCBI Taxonomy" id="153505"/>
    <lineage>
        <taxon>Eukaryota</taxon>
        <taxon>Fungi</taxon>
        <taxon>Dikarya</taxon>
        <taxon>Basidiomycota</taxon>
        <taxon>Agaricomycotina</taxon>
        <taxon>Agaricomycetes</taxon>
        <taxon>Agaricomycetidae</taxon>
        <taxon>Agaricales</taxon>
        <taxon>Marasmiineae</taxon>
        <taxon>Mycenaceae</taxon>
        <taxon>Mycena</taxon>
    </lineage>
</organism>
<dbReference type="SUPFAM" id="SSF53474">
    <property type="entry name" value="alpha/beta-Hydrolases"/>
    <property type="match status" value="1"/>
</dbReference>
<reference evidence="1" key="1">
    <citation type="submission" date="2023-03" db="EMBL/GenBank/DDBJ databases">
        <title>Massive genome expansion in bonnet fungi (Mycena s.s.) driven by repeated elements and novel gene families across ecological guilds.</title>
        <authorList>
            <consortium name="Lawrence Berkeley National Laboratory"/>
            <person name="Harder C.B."/>
            <person name="Miyauchi S."/>
            <person name="Viragh M."/>
            <person name="Kuo A."/>
            <person name="Thoen E."/>
            <person name="Andreopoulos B."/>
            <person name="Lu D."/>
            <person name="Skrede I."/>
            <person name="Drula E."/>
            <person name="Henrissat B."/>
            <person name="Morin E."/>
            <person name="Kohler A."/>
            <person name="Barry K."/>
            <person name="LaButti K."/>
            <person name="Morin E."/>
            <person name="Salamov A."/>
            <person name="Lipzen A."/>
            <person name="Mereny Z."/>
            <person name="Hegedus B."/>
            <person name="Baldrian P."/>
            <person name="Stursova M."/>
            <person name="Weitz H."/>
            <person name="Taylor A."/>
            <person name="Grigoriev I.V."/>
            <person name="Nagy L.G."/>
            <person name="Martin F."/>
            <person name="Kauserud H."/>
        </authorList>
    </citation>
    <scope>NUCLEOTIDE SEQUENCE</scope>
    <source>
        <strain evidence="1">9144</strain>
    </source>
</reference>
<dbReference type="Proteomes" id="UP001219525">
    <property type="component" value="Unassembled WGS sequence"/>
</dbReference>
<dbReference type="Gene3D" id="3.40.50.1820">
    <property type="entry name" value="alpha/beta hydrolase"/>
    <property type="match status" value="1"/>
</dbReference>
<comment type="caution">
    <text evidence="1">The sequence shown here is derived from an EMBL/GenBank/DDBJ whole genome shotgun (WGS) entry which is preliminary data.</text>
</comment>
<name>A0AAD6VMF0_9AGAR</name>
<protein>
    <recommendedName>
        <fullName evidence="3">Carboxylesterase type B domain-containing protein</fullName>
    </recommendedName>
</protein>
<keyword evidence="2" id="KW-1185">Reference proteome</keyword>